<organism evidence="1 2">
    <name type="scientific">Micromonospora coxensis</name>
    <dbReference type="NCBI Taxonomy" id="356852"/>
    <lineage>
        <taxon>Bacteria</taxon>
        <taxon>Bacillati</taxon>
        <taxon>Actinomycetota</taxon>
        <taxon>Actinomycetes</taxon>
        <taxon>Micromonosporales</taxon>
        <taxon>Micromonosporaceae</taxon>
        <taxon>Micromonospora</taxon>
    </lineage>
</organism>
<evidence type="ECO:0000313" key="1">
    <source>
        <dbReference type="EMBL" id="SCG38189.1"/>
    </source>
</evidence>
<evidence type="ECO:0000313" key="2">
    <source>
        <dbReference type="Proteomes" id="UP000198215"/>
    </source>
</evidence>
<proteinExistence type="predicted"/>
<dbReference type="AlphaFoldDB" id="A0A1C5GWL2"/>
<accession>A0A1C5GWL2</accession>
<dbReference type="EMBL" id="LT607753">
    <property type="protein sequence ID" value="SCG38189.1"/>
    <property type="molecule type" value="Genomic_DNA"/>
</dbReference>
<name>A0A1C5GWL2_9ACTN</name>
<dbReference type="RefSeq" id="WP_088974452.1">
    <property type="nucleotide sequence ID" value="NZ_LT607753.1"/>
</dbReference>
<protein>
    <submittedName>
        <fullName evidence="1">Uncharacterized protein</fullName>
    </submittedName>
</protein>
<dbReference type="Proteomes" id="UP000198215">
    <property type="component" value="Chromosome I"/>
</dbReference>
<gene>
    <name evidence="1" type="ORF">GA0070614_0485</name>
</gene>
<sequence length="114" mass="13478">MDQWTLQQADQWLDWVHDHHDEFGYRYVYFAYLAVRAGEPRHGEIIMTVEPDGSVVLRAGSLDRGLRLATDAERTQFADHLRQRYCGDRYLSMSEWEAAQHADFLEEAEWRYGP</sequence>
<keyword evidence="2" id="KW-1185">Reference proteome</keyword>
<reference evidence="2" key="1">
    <citation type="submission" date="2016-06" db="EMBL/GenBank/DDBJ databases">
        <authorList>
            <person name="Varghese N."/>
            <person name="Submissions Spin"/>
        </authorList>
    </citation>
    <scope>NUCLEOTIDE SEQUENCE [LARGE SCALE GENOMIC DNA]</scope>
    <source>
        <strain evidence="2">DSM 45161</strain>
    </source>
</reference>
<dbReference type="OrthoDB" id="3383178at2"/>